<keyword evidence="3" id="KW-1185">Reference proteome</keyword>
<evidence type="ECO:0000313" key="2">
    <source>
        <dbReference type="EMBL" id="KAG8390451.1"/>
    </source>
</evidence>
<organism evidence="2 3">
    <name type="scientific">Buddleja alternifolia</name>
    <dbReference type="NCBI Taxonomy" id="168488"/>
    <lineage>
        <taxon>Eukaryota</taxon>
        <taxon>Viridiplantae</taxon>
        <taxon>Streptophyta</taxon>
        <taxon>Embryophyta</taxon>
        <taxon>Tracheophyta</taxon>
        <taxon>Spermatophyta</taxon>
        <taxon>Magnoliopsida</taxon>
        <taxon>eudicotyledons</taxon>
        <taxon>Gunneridae</taxon>
        <taxon>Pentapetalae</taxon>
        <taxon>asterids</taxon>
        <taxon>lamiids</taxon>
        <taxon>Lamiales</taxon>
        <taxon>Scrophulariaceae</taxon>
        <taxon>Buddlejeae</taxon>
        <taxon>Buddleja</taxon>
    </lineage>
</organism>
<accession>A0AAV6YC32</accession>
<keyword evidence="1" id="KW-0812">Transmembrane</keyword>
<dbReference type="EMBL" id="WHWC01000001">
    <property type="protein sequence ID" value="KAG8390451.1"/>
    <property type="molecule type" value="Genomic_DNA"/>
</dbReference>
<evidence type="ECO:0000256" key="1">
    <source>
        <dbReference type="SAM" id="Phobius"/>
    </source>
</evidence>
<dbReference type="AlphaFoldDB" id="A0AAV6YC32"/>
<gene>
    <name evidence="2" type="ORF">BUALT_Bualt01G0084700</name>
</gene>
<keyword evidence="1" id="KW-0472">Membrane</keyword>
<dbReference type="SUPFAM" id="SSF54928">
    <property type="entry name" value="RNA-binding domain, RBD"/>
    <property type="match status" value="1"/>
</dbReference>
<dbReference type="GO" id="GO:0003676">
    <property type="term" value="F:nucleic acid binding"/>
    <property type="evidence" value="ECO:0007669"/>
    <property type="project" value="InterPro"/>
</dbReference>
<feature type="transmembrane region" description="Helical" evidence="1">
    <location>
        <begin position="84"/>
        <end position="107"/>
    </location>
</feature>
<comment type="caution">
    <text evidence="2">The sequence shown here is derived from an EMBL/GenBank/DDBJ whole genome shotgun (WGS) entry which is preliminary data.</text>
</comment>
<sequence length="135" mass="15737">MSGRFSRTIYVGNLPADIRESEIEDIFYKVRVAYCGRSVCQCDVQMMASSCNSAYRVTLYFIHDSDRQWENVSELHKSDLRFSVFVMTCDFGFHISLIDLLSVFTFYSGFEYMVSNNPHMSSVVFGRSRIYSYKM</sequence>
<protein>
    <recommendedName>
        <fullName evidence="4">RRM domain-containing protein</fullName>
    </recommendedName>
</protein>
<dbReference type="Proteomes" id="UP000826271">
    <property type="component" value="Unassembled WGS sequence"/>
</dbReference>
<evidence type="ECO:0008006" key="4">
    <source>
        <dbReference type="Google" id="ProtNLM"/>
    </source>
</evidence>
<keyword evidence="1" id="KW-1133">Transmembrane helix</keyword>
<reference evidence="2" key="1">
    <citation type="submission" date="2019-10" db="EMBL/GenBank/DDBJ databases">
        <authorList>
            <person name="Zhang R."/>
            <person name="Pan Y."/>
            <person name="Wang J."/>
            <person name="Ma R."/>
            <person name="Yu S."/>
        </authorList>
    </citation>
    <scope>NUCLEOTIDE SEQUENCE</scope>
    <source>
        <strain evidence="2">LA-IB0</strain>
        <tissue evidence="2">Leaf</tissue>
    </source>
</reference>
<dbReference type="InterPro" id="IPR035979">
    <property type="entry name" value="RBD_domain_sf"/>
</dbReference>
<evidence type="ECO:0000313" key="3">
    <source>
        <dbReference type="Proteomes" id="UP000826271"/>
    </source>
</evidence>
<name>A0AAV6YC32_9LAMI</name>
<proteinExistence type="predicted"/>